<feature type="region of interest" description="Disordered" evidence="1">
    <location>
        <begin position="372"/>
        <end position="445"/>
    </location>
</feature>
<dbReference type="EMBL" id="RSCE01000001">
    <property type="protein sequence ID" value="RSH88561.1"/>
    <property type="molecule type" value="Genomic_DNA"/>
</dbReference>
<evidence type="ECO:0000256" key="1">
    <source>
        <dbReference type="SAM" id="MobiDB-lite"/>
    </source>
</evidence>
<dbReference type="RefSeq" id="XP_028480769.1">
    <property type="nucleotide sequence ID" value="XM_028616912.1"/>
</dbReference>
<feature type="domain" description="CCHC-type" evidence="2">
    <location>
        <begin position="363"/>
        <end position="379"/>
    </location>
</feature>
<dbReference type="GeneID" id="39585649"/>
<name>A0A427YBM3_9TREE</name>
<evidence type="ECO:0000259" key="2">
    <source>
        <dbReference type="SMART" id="SM00343"/>
    </source>
</evidence>
<dbReference type="InterPro" id="IPR001878">
    <property type="entry name" value="Znf_CCHC"/>
</dbReference>
<feature type="domain" description="CCHC-type" evidence="2">
    <location>
        <begin position="290"/>
        <end position="305"/>
    </location>
</feature>
<dbReference type="GO" id="GO:0003676">
    <property type="term" value="F:nucleic acid binding"/>
    <property type="evidence" value="ECO:0007669"/>
    <property type="project" value="InterPro"/>
</dbReference>
<dbReference type="SMART" id="SM00343">
    <property type="entry name" value="ZnF_C2HC"/>
    <property type="match status" value="4"/>
</dbReference>
<proteinExistence type="predicted"/>
<evidence type="ECO:0000313" key="4">
    <source>
        <dbReference type="Proteomes" id="UP000279236"/>
    </source>
</evidence>
<protein>
    <recommendedName>
        <fullName evidence="2">CCHC-type domain-containing protein</fullName>
    </recommendedName>
</protein>
<keyword evidence="4" id="KW-1185">Reference proteome</keyword>
<feature type="domain" description="CCHC-type" evidence="2">
    <location>
        <begin position="260"/>
        <end position="276"/>
    </location>
</feature>
<reference evidence="3 4" key="1">
    <citation type="submission" date="2018-11" db="EMBL/GenBank/DDBJ databases">
        <title>Genome sequence of Apiotrichum porosum DSM 27194.</title>
        <authorList>
            <person name="Aliyu H."/>
            <person name="Gorte O."/>
            <person name="Ochsenreither K."/>
        </authorList>
    </citation>
    <scope>NUCLEOTIDE SEQUENCE [LARGE SCALE GENOMIC DNA]</scope>
    <source>
        <strain evidence="3 4">DSM 27194</strain>
    </source>
</reference>
<gene>
    <name evidence="3" type="ORF">EHS24_001106</name>
</gene>
<evidence type="ECO:0000313" key="3">
    <source>
        <dbReference type="EMBL" id="RSH88561.1"/>
    </source>
</evidence>
<dbReference type="GO" id="GO:0008270">
    <property type="term" value="F:zinc ion binding"/>
    <property type="evidence" value="ECO:0007669"/>
    <property type="project" value="InterPro"/>
</dbReference>
<feature type="compositionally biased region" description="Basic and acidic residues" evidence="1">
    <location>
        <begin position="380"/>
        <end position="403"/>
    </location>
</feature>
<feature type="compositionally biased region" description="Low complexity" evidence="1">
    <location>
        <begin position="434"/>
        <end position="445"/>
    </location>
</feature>
<accession>A0A427YBM3</accession>
<feature type="compositionally biased region" description="Basic residues" evidence="1">
    <location>
        <begin position="418"/>
        <end position="433"/>
    </location>
</feature>
<feature type="domain" description="CCHC-type" evidence="2">
    <location>
        <begin position="230"/>
        <end position="246"/>
    </location>
</feature>
<organism evidence="3 4">
    <name type="scientific">Apiotrichum porosum</name>
    <dbReference type="NCBI Taxonomy" id="105984"/>
    <lineage>
        <taxon>Eukaryota</taxon>
        <taxon>Fungi</taxon>
        <taxon>Dikarya</taxon>
        <taxon>Basidiomycota</taxon>
        <taxon>Agaricomycotina</taxon>
        <taxon>Tremellomycetes</taxon>
        <taxon>Trichosporonales</taxon>
        <taxon>Trichosporonaceae</taxon>
        <taxon>Apiotrichum</taxon>
    </lineage>
</organism>
<dbReference type="AlphaFoldDB" id="A0A427YBM3"/>
<sequence>MVWQGITAIVNPILAENVFKVLAERDGAFIVILKSGVAEIFSAKTVYDTMLILNDFLADNLLWNGTGGIEMDEDPTGCLELGSVAFVQQAMQTLNLVGHPGVQAAVNIVGHYLWRRLDSCNKKVASRVSHDSDTSQAQSRRAPVDGDTIQAILDGTAASVTRVGSRLDRRPVAVTSVQVAKVKKTLGTFHSPAVPHGHHIQSWCVKCCFPRADCVSTPDGDICNPCRTYSCAVCGEQTHITAECPHEERRNAWLEDRRDRCNACHRHGHQYADCLNETEKAAYQKYHRERCKGCGGSHLITQCPDPEALRTHNEWQNEYYHNTLKSARIATQLEIERQIDGGEIDAPQATQSTHHCTQYSRPACRARNKLGHTAGNCPDDVARVTHQEKTKAKKEAAKARAEAADGQNSDSDDNAPAAKRHKPLPNSKGKGKAKQAAASDSQDDM</sequence>
<dbReference type="Proteomes" id="UP000279236">
    <property type="component" value="Unassembled WGS sequence"/>
</dbReference>
<comment type="caution">
    <text evidence="3">The sequence shown here is derived from an EMBL/GenBank/DDBJ whole genome shotgun (WGS) entry which is preliminary data.</text>
</comment>